<dbReference type="PROSITE" id="PS00194">
    <property type="entry name" value="THIOREDOXIN_1"/>
    <property type="match status" value="1"/>
</dbReference>
<feature type="chain" id="PRO_5016986243" evidence="2">
    <location>
        <begin position="21"/>
        <end position="167"/>
    </location>
</feature>
<keyword evidence="2" id="KW-0732">Signal</keyword>
<keyword evidence="1" id="KW-0676">Redox-active center</keyword>
<dbReference type="GO" id="GO:0016209">
    <property type="term" value="F:antioxidant activity"/>
    <property type="evidence" value="ECO:0007669"/>
    <property type="project" value="InterPro"/>
</dbReference>
<dbReference type="PANTHER" id="PTHR42852">
    <property type="entry name" value="THIOL:DISULFIDE INTERCHANGE PROTEIN DSBE"/>
    <property type="match status" value="1"/>
</dbReference>
<dbReference type="InterPro" id="IPR050553">
    <property type="entry name" value="Thioredoxin_ResA/DsbE_sf"/>
</dbReference>
<dbReference type="GO" id="GO:0015036">
    <property type="term" value="F:disulfide oxidoreductase activity"/>
    <property type="evidence" value="ECO:0007669"/>
    <property type="project" value="UniProtKB-ARBA"/>
</dbReference>
<dbReference type="Pfam" id="PF00578">
    <property type="entry name" value="AhpC-TSA"/>
    <property type="match status" value="1"/>
</dbReference>
<dbReference type="InterPro" id="IPR013766">
    <property type="entry name" value="Thioredoxin_domain"/>
</dbReference>
<feature type="domain" description="Thioredoxin" evidence="3">
    <location>
        <begin position="26"/>
        <end position="166"/>
    </location>
</feature>
<evidence type="ECO:0000256" key="1">
    <source>
        <dbReference type="ARBA" id="ARBA00023284"/>
    </source>
</evidence>
<evidence type="ECO:0000313" key="4">
    <source>
        <dbReference type="EMBL" id="RDH82868.1"/>
    </source>
</evidence>
<dbReference type="Proteomes" id="UP000254266">
    <property type="component" value="Unassembled WGS sequence"/>
</dbReference>
<organism evidence="4 5">
    <name type="scientific">endosymbiont of Galathealinum brachiosum</name>
    <dbReference type="NCBI Taxonomy" id="2200906"/>
    <lineage>
        <taxon>Bacteria</taxon>
        <taxon>Pseudomonadati</taxon>
        <taxon>Pseudomonadota</taxon>
        <taxon>Gammaproteobacteria</taxon>
        <taxon>sulfur-oxidizing symbionts</taxon>
    </lineage>
</organism>
<evidence type="ECO:0000313" key="5">
    <source>
        <dbReference type="Proteomes" id="UP000254266"/>
    </source>
</evidence>
<dbReference type="InterPro" id="IPR017937">
    <property type="entry name" value="Thioredoxin_CS"/>
</dbReference>
<accession>A0A370DD82</accession>
<name>A0A370DD82_9GAMM</name>
<sequence>MIKKVLLLTILFFGITNIHAANLKAFTANTPTPPLKLTDLNGKTHDLNDYKGQIVLVQFWATYCTPCRKEMPSMNNMMKKMADVPFKILAVDMGETKEEVTQFVNEVKPEFSILMDESGKSIADWRVFAAPSNFIIDPQGKIRYTLFGGVEWDSDELIDKLKALAAK</sequence>
<dbReference type="InterPro" id="IPR036249">
    <property type="entry name" value="Thioredoxin-like_sf"/>
</dbReference>
<feature type="signal peptide" evidence="2">
    <location>
        <begin position="1"/>
        <end position="20"/>
    </location>
</feature>
<dbReference type="CDD" id="cd02966">
    <property type="entry name" value="TlpA_like_family"/>
    <property type="match status" value="1"/>
</dbReference>
<dbReference type="SUPFAM" id="SSF52833">
    <property type="entry name" value="Thioredoxin-like"/>
    <property type="match status" value="1"/>
</dbReference>
<gene>
    <name evidence="4" type="ORF">DIZ80_11395</name>
</gene>
<dbReference type="AlphaFoldDB" id="A0A370DD82"/>
<evidence type="ECO:0000256" key="2">
    <source>
        <dbReference type="SAM" id="SignalP"/>
    </source>
</evidence>
<dbReference type="InterPro" id="IPR000866">
    <property type="entry name" value="AhpC/TSA"/>
</dbReference>
<dbReference type="EMBL" id="QFXC01000011">
    <property type="protein sequence ID" value="RDH82868.1"/>
    <property type="molecule type" value="Genomic_DNA"/>
</dbReference>
<comment type="caution">
    <text evidence="4">The sequence shown here is derived from an EMBL/GenBank/DDBJ whole genome shotgun (WGS) entry which is preliminary data.</text>
</comment>
<dbReference type="Gene3D" id="3.40.30.10">
    <property type="entry name" value="Glutaredoxin"/>
    <property type="match status" value="1"/>
</dbReference>
<reference evidence="4 5" key="1">
    <citation type="journal article" date="2018" name="ISME J.">
        <title>Endosymbiont genomes yield clues of tubeworm success.</title>
        <authorList>
            <person name="Li Y."/>
            <person name="Liles M.R."/>
            <person name="Halanych K.M."/>
        </authorList>
    </citation>
    <scope>NUCLEOTIDE SEQUENCE [LARGE SCALE GENOMIC DNA]</scope>
    <source>
        <strain evidence="4">A1464</strain>
    </source>
</reference>
<protein>
    <submittedName>
        <fullName evidence="4">TlpA family protein disulfide reductase</fullName>
    </submittedName>
</protein>
<dbReference type="PANTHER" id="PTHR42852:SF17">
    <property type="entry name" value="THIOREDOXIN-LIKE PROTEIN HI_1115"/>
    <property type="match status" value="1"/>
</dbReference>
<proteinExistence type="predicted"/>
<dbReference type="PROSITE" id="PS51352">
    <property type="entry name" value="THIOREDOXIN_2"/>
    <property type="match status" value="1"/>
</dbReference>
<keyword evidence="5" id="KW-1185">Reference proteome</keyword>
<evidence type="ECO:0000259" key="3">
    <source>
        <dbReference type="PROSITE" id="PS51352"/>
    </source>
</evidence>